<sequence>MRAKLTRGHAGDAGGARVVRIGMRRCRPFLRLLAVLLAPLVTGACGWLTGPDAPVDPLAITVAEGELRVANRGARPVHTFAIDRERYALILWAPCVDPVRCPALAPGAVDTTRFDATRNGLARGREALVVWWYARPSPTGPVPDSVHTVVVPL</sequence>
<evidence type="ECO:0000256" key="1">
    <source>
        <dbReference type="SAM" id="Phobius"/>
    </source>
</evidence>
<proteinExistence type="predicted"/>
<comment type="caution">
    <text evidence="2">The sequence shown here is derived from an EMBL/GenBank/DDBJ whole genome shotgun (WGS) entry which is preliminary data.</text>
</comment>
<evidence type="ECO:0000313" key="2">
    <source>
        <dbReference type="EMBL" id="GLC28554.1"/>
    </source>
</evidence>
<protein>
    <submittedName>
        <fullName evidence="2">Uncharacterized protein</fullName>
    </submittedName>
</protein>
<keyword evidence="1" id="KW-0472">Membrane</keyword>
<accession>A0AA37Q941</accession>
<keyword evidence="1" id="KW-1133">Transmembrane helix</keyword>
<keyword evidence="1" id="KW-0812">Transmembrane</keyword>
<organism evidence="2 3">
    <name type="scientific">Roseisolibacter agri</name>
    <dbReference type="NCBI Taxonomy" id="2014610"/>
    <lineage>
        <taxon>Bacteria</taxon>
        <taxon>Pseudomonadati</taxon>
        <taxon>Gemmatimonadota</taxon>
        <taxon>Gemmatimonadia</taxon>
        <taxon>Gemmatimonadales</taxon>
        <taxon>Gemmatimonadaceae</taxon>
        <taxon>Roseisolibacter</taxon>
    </lineage>
</organism>
<dbReference type="RefSeq" id="WP_284352950.1">
    <property type="nucleotide sequence ID" value="NZ_BRXS01000012.1"/>
</dbReference>
<gene>
    <name evidence="2" type="ORF">rosag_50670</name>
</gene>
<dbReference type="AlphaFoldDB" id="A0AA37Q941"/>
<keyword evidence="3" id="KW-1185">Reference proteome</keyword>
<feature type="transmembrane region" description="Helical" evidence="1">
    <location>
        <begin position="29"/>
        <end position="49"/>
    </location>
</feature>
<dbReference type="EMBL" id="BRXS01000012">
    <property type="protein sequence ID" value="GLC28554.1"/>
    <property type="molecule type" value="Genomic_DNA"/>
</dbReference>
<evidence type="ECO:0000313" key="3">
    <source>
        <dbReference type="Proteomes" id="UP001161325"/>
    </source>
</evidence>
<dbReference type="Proteomes" id="UP001161325">
    <property type="component" value="Unassembled WGS sequence"/>
</dbReference>
<reference evidence="2" key="1">
    <citation type="submission" date="2022-08" db="EMBL/GenBank/DDBJ databases">
        <title>Draft genome sequencing of Roseisolibacter agri AW1220.</title>
        <authorList>
            <person name="Tobiishi Y."/>
            <person name="Tonouchi A."/>
        </authorList>
    </citation>
    <scope>NUCLEOTIDE SEQUENCE</scope>
    <source>
        <strain evidence="2">AW1220</strain>
    </source>
</reference>
<name>A0AA37Q941_9BACT</name>